<sequence length="532" mass="59302">MDSDELNQEETTTEEAPRKPTTSNGELDFHPNSGDLKSNGSLEEPVGSPSTAPEQPVNTKKGKGLRKWRRIKREFIKEGSAEFTKEGSPSDLSDIAQLAQMHKRRIPLPDSSRNAPPGDERDDVEGESSVASVESRNTGLNEVSDYAPPFVPSKSPEDERPLMLNEQPLFSIGAIDSDNSEDRSSKSSTAASAPKIRYDSLGFGRERNRYKGSSVFGTSQRGSRAKGETGRSHRLKAEAENSNSNSNPVSNGKHSDKSVNYDGGDNSDEGLQGEEVRSGFYKENGGMENPGHDEFGPAFEERKDVNNDSENPSLDPFVESIMFLQTVQEALETEIGKFVEIEKEATGECEEAELGESFDSNIEINALNEKINSLESELEAALTTLREKDLKIVELKSHVNQMQMQPELDQLIQEKLEAEINSLVISKTTQKWRRVAEDQIAFYDETKSLSSDHKNLTVKLRETEKMAVVLKERVEELVTVLNEKSCTVEVLKFKNFTYDTSLVFFMELVLLVLMMLMFIMHLLPTSSDIVPT</sequence>
<feature type="compositionally biased region" description="Basic and acidic residues" evidence="2">
    <location>
        <begin position="225"/>
        <end position="239"/>
    </location>
</feature>
<dbReference type="AlphaFoldDB" id="A0A833QML0"/>
<feature type="transmembrane region" description="Helical" evidence="3">
    <location>
        <begin position="502"/>
        <end position="523"/>
    </location>
</feature>
<keyword evidence="5" id="KW-1185">Reference proteome</keyword>
<keyword evidence="3" id="KW-1133">Transmembrane helix</keyword>
<feature type="compositionally biased region" description="Acidic residues" evidence="2">
    <location>
        <begin position="1"/>
        <end position="13"/>
    </location>
</feature>
<feature type="compositionally biased region" description="Basic residues" evidence="2">
    <location>
        <begin position="60"/>
        <end position="72"/>
    </location>
</feature>
<evidence type="ECO:0000256" key="1">
    <source>
        <dbReference type="SAM" id="Coils"/>
    </source>
</evidence>
<keyword evidence="3" id="KW-0472">Membrane</keyword>
<dbReference type="PANTHER" id="PTHR34562:SF8">
    <property type="entry name" value="WPP DOMAIN-INTERACTING PROTEIN 1"/>
    <property type="match status" value="1"/>
</dbReference>
<gene>
    <name evidence="4" type="ORF">FCM35_KLT05111</name>
</gene>
<dbReference type="OrthoDB" id="680851at2759"/>
<comment type="caution">
    <text evidence="4">The sequence shown here is derived from an EMBL/GenBank/DDBJ whole genome shotgun (WGS) entry which is preliminary data.</text>
</comment>
<name>A0A833QML0_9POAL</name>
<evidence type="ECO:0000256" key="3">
    <source>
        <dbReference type="SAM" id="Phobius"/>
    </source>
</evidence>
<feature type="compositionally biased region" description="Basic and acidic residues" evidence="2">
    <location>
        <begin position="73"/>
        <end position="85"/>
    </location>
</feature>
<dbReference type="EMBL" id="SWLB01000014">
    <property type="protein sequence ID" value="KAF3329780.1"/>
    <property type="molecule type" value="Genomic_DNA"/>
</dbReference>
<dbReference type="Proteomes" id="UP000623129">
    <property type="component" value="Unassembled WGS sequence"/>
</dbReference>
<feature type="compositionally biased region" description="Basic and acidic residues" evidence="2">
    <location>
        <begin position="290"/>
        <end position="306"/>
    </location>
</feature>
<accession>A0A833QML0</accession>
<reference evidence="4" key="1">
    <citation type="submission" date="2020-01" db="EMBL/GenBank/DDBJ databases">
        <title>Genome sequence of Kobresia littledalei, the first chromosome-level genome in the family Cyperaceae.</title>
        <authorList>
            <person name="Qu G."/>
        </authorList>
    </citation>
    <scope>NUCLEOTIDE SEQUENCE</scope>
    <source>
        <strain evidence="4">C.B.Clarke</strain>
        <tissue evidence="4">Leaf</tissue>
    </source>
</reference>
<feature type="coiled-coil region" evidence="1">
    <location>
        <begin position="364"/>
        <end position="391"/>
    </location>
</feature>
<feature type="compositionally biased region" description="Low complexity" evidence="2">
    <location>
        <begin position="241"/>
        <end position="251"/>
    </location>
</feature>
<feature type="region of interest" description="Disordered" evidence="2">
    <location>
        <begin position="1"/>
        <end position="312"/>
    </location>
</feature>
<keyword evidence="3" id="KW-0812">Transmembrane</keyword>
<evidence type="ECO:0000256" key="2">
    <source>
        <dbReference type="SAM" id="MobiDB-lite"/>
    </source>
</evidence>
<protein>
    <submittedName>
        <fullName evidence="4">WPP domain-interacting protein 1-like protein</fullName>
    </submittedName>
</protein>
<proteinExistence type="predicted"/>
<dbReference type="InterPro" id="IPR044696">
    <property type="entry name" value="WIP1/2/3"/>
</dbReference>
<organism evidence="4 5">
    <name type="scientific">Carex littledalei</name>
    <dbReference type="NCBI Taxonomy" id="544730"/>
    <lineage>
        <taxon>Eukaryota</taxon>
        <taxon>Viridiplantae</taxon>
        <taxon>Streptophyta</taxon>
        <taxon>Embryophyta</taxon>
        <taxon>Tracheophyta</taxon>
        <taxon>Spermatophyta</taxon>
        <taxon>Magnoliopsida</taxon>
        <taxon>Liliopsida</taxon>
        <taxon>Poales</taxon>
        <taxon>Cyperaceae</taxon>
        <taxon>Cyperoideae</taxon>
        <taxon>Cariceae</taxon>
        <taxon>Carex</taxon>
        <taxon>Carex subgen. Euthyceras</taxon>
    </lineage>
</organism>
<feature type="compositionally biased region" description="Polar residues" evidence="2">
    <location>
        <begin position="48"/>
        <end position="58"/>
    </location>
</feature>
<evidence type="ECO:0000313" key="5">
    <source>
        <dbReference type="Proteomes" id="UP000623129"/>
    </source>
</evidence>
<keyword evidence="1" id="KW-0175">Coiled coil</keyword>
<evidence type="ECO:0000313" key="4">
    <source>
        <dbReference type="EMBL" id="KAF3329780.1"/>
    </source>
</evidence>
<dbReference type="PANTHER" id="PTHR34562">
    <property type="entry name" value="WPP DOMAIN-INTERACTING PROTEIN 2"/>
    <property type="match status" value="1"/>
</dbReference>